<evidence type="ECO:0000313" key="2">
    <source>
        <dbReference type="EMBL" id="RUL50787.1"/>
    </source>
</evidence>
<organism evidence="2 3">
    <name type="scientific">Lysinibacillus antri</name>
    <dbReference type="NCBI Taxonomy" id="2498145"/>
    <lineage>
        <taxon>Bacteria</taxon>
        <taxon>Bacillati</taxon>
        <taxon>Bacillota</taxon>
        <taxon>Bacilli</taxon>
        <taxon>Bacillales</taxon>
        <taxon>Bacillaceae</taxon>
        <taxon>Lysinibacillus</taxon>
    </lineage>
</organism>
<dbReference type="Proteomes" id="UP000287910">
    <property type="component" value="Unassembled WGS sequence"/>
</dbReference>
<proteinExistence type="predicted"/>
<dbReference type="PROSITE" id="PS51257">
    <property type="entry name" value="PROKAR_LIPOPROTEIN"/>
    <property type="match status" value="1"/>
</dbReference>
<comment type="caution">
    <text evidence="2">The sequence shown here is derived from an EMBL/GenBank/DDBJ whole genome shotgun (WGS) entry which is preliminary data.</text>
</comment>
<dbReference type="EMBL" id="RYYR01000019">
    <property type="protein sequence ID" value="RUL50787.1"/>
    <property type="molecule type" value="Genomic_DNA"/>
</dbReference>
<gene>
    <name evidence="2" type="ORF">EK386_13640</name>
</gene>
<name>A0A3S0RI86_9BACI</name>
<feature type="chain" id="PRO_5039530800" description="DUF4352 domain-containing protein" evidence="1">
    <location>
        <begin position="18"/>
        <end position="152"/>
    </location>
</feature>
<dbReference type="AlphaFoldDB" id="A0A3S0RI86"/>
<evidence type="ECO:0008006" key="4">
    <source>
        <dbReference type="Google" id="ProtNLM"/>
    </source>
</evidence>
<dbReference type="RefSeq" id="WP_126659729.1">
    <property type="nucleotide sequence ID" value="NZ_RYYR01000019.1"/>
</dbReference>
<protein>
    <recommendedName>
        <fullName evidence="4">DUF4352 domain-containing protein</fullName>
    </recommendedName>
</protein>
<feature type="signal peptide" evidence="1">
    <location>
        <begin position="1"/>
        <end position="17"/>
    </location>
</feature>
<sequence length="152" mass="17409">MRVLCVLLILFMPLLLASCNSKENNTANFKEEDIKIQLKQQFNNEYFVGYVIEVKNKSERTISYLNMYVNLPILTKEGSKENSFVLVGTPHKEGNHLESGGKLEYTFEGFVEVLDLNKIDVKSPIVKFTGYVEGEVPFTLSHRLETTKVKKK</sequence>
<keyword evidence="1" id="KW-0732">Signal</keyword>
<accession>A0A3S0RI86</accession>
<keyword evidence="3" id="KW-1185">Reference proteome</keyword>
<reference evidence="2 3" key="1">
    <citation type="submission" date="2018-12" db="EMBL/GenBank/DDBJ databases">
        <title>Lysinibacillus antri sp. nov., isolated from a cave soil.</title>
        <authorList>
            <person name="Narsing Rao M.P."/>
            <person name="Zhang H."/>
            <person name="Dong Z.-Y."/>
            <person name="Niu X.-K."/>
            <person name="Zhang K."/>
            <person name="Fang B.-Z."/>
            <person name="Kang Y.-Q."/>
            <person name="Xiao M."/>
            <person name="Li W.-J."/>
        </authorList>
    </citation>
    <scope>NUCLEOTIDE SEQUENCE [LARGE SCALE GENOMIC DNA]</scope>
    <source>
        <strain evidence="2 3">SYSU K30002</strain>
    </source>
</reference>
<evidence type="ECO:0000313" key="3">
    <source>
        <dbReference type="Proteomes" id="UP000287910"/>
    </source>
</evidence>
<evidence type="ECO:0000256" key="1">
    <source>
        <dbReference type="SAM" id="SignalP"/>
    </source>
</evidence>